<feature type="chain" id="PRO_5040434711" description="SGNH hydrolase-type esterase domain-containing protein" evidence="2">
    <location>
        <begin position="25"/>
        <end position="570"/>
    </location>
</feature>
<dbReference type="SUPFAM" id="SSF52266">
    <property type="entry name" value="SGNH hydrolase"/>
    <property type="match status" value="1"/>
</dbReference>
<proteinExistence type="predicted"/>
<keyword evidence="1" id="KW-0812">Transmembrane</keyword>
<protein>
    <recommendedName>
        <fullName evidence="3">SGNH hydrolase-type esterase domain-containing protein</fullName>
    </recommendedName>
</protein>
<dbReference type="OrthoDB" id="47049at2759"/>
<organism evidence="4 5">
    <name type="scientific">Seminavis robusta</name>
    <dbReference type="NCBI Taxonomy" id="568900"/>
    <lineage>
        <taxon>Eukaryota</taxon>
        <taxon>Sar</taxon>
        <taxon>Stramenopiles</taxon>
        <taxon>Ochrophyta</taxon>
        <taxon>Bacillariophyta</taxon>
        <taxon>Bacillariophyceae</taxon>
        <taxon>Bacillariophycidae</taxon>
        <taxon>Naviculales</taxon>
        <taxon>Naviculaceae</taxon>
        <taxon>Seminavis</taxon>
    </lineage>
</organism>
<dbReference type="PANTHER" id="PTHR30383">
    <property type="entry name" value="THIOESTERASE 1/PROTEASE 1/LYSOPHOSPHOLIPASE L1"/>
    <property type="match status" value="1"/>
</dbReference>
<feature type="transmembrane region" description="Helical" evidence="1">
    <location>
        <begin position="218"/>
        <end position="240"/>
    </location>
</feature>
<keyword evidence="2" id="KW-0732">Signal</keyword>
<evidence type="ECO:0000256" key="1">
    <source>
        <dbReference type="SAM" id="Phobius"/>
    </source>
</evidence>
<dbReference type="Proteomes" id="UP001153069">
    <property type="component" value="Unassembled WGS sequence"/>
</dbReference>
<keyword evidence="1" id="KW-1133">Transmembrane helix</keyword>
<feature type="domain" description="SGNH hydrolase-type esterase" evidence="3">
    <location>
        <begin position="300"/>
        <end position="525"/>
    </location>
</feature>
<dbReference type="InterPro" id="IPR051532">
    <property type="entry name" value="Ester_Hydrolysis_Enzymes"/>
</dbReference>
<keyword evidence="5" id="KW-1185">Reference proteome</keyword>
<dbReference type="Gene3D" id="3.40.50.1110">
    <property type="entry name" value="SGNH hydrolase"/>
    <property type="match status" value="1"/>
</dbReference>
<gene>
    <name evidence="4" type="ORF">SEMRO_65_G036770.1</name>
</gene>
<dbReference type="InterPro" id="IPR013830">
    <property type="entry name" value="SGNH_hydro"/>
</dbReference>
<dbReference type="EMBL" id="CAICTM010000064">
    <property type="protein sequence ID" value="CAB9499626.1"/>
    <property type="molecule type" value="Genomic_DNA"/>
</dbReference>
<evidence type="ECO:0000313" key="5">
    <source>
        <dbReference type="Proteomes" id="UP001153069"/>
    </source>
</evidence>
<dbReference type="PANTHER" id="PTHR30383:SF5">
    <property type="entry name" value="SGNH HYDROLASE-TYPE ESTERASE DOMAIN-CONTAINING PROTEIN"/>
    <property type="match status" value="1"/>
</dbReference>
<comment type="caution">
    <text evidence="4">The sequence shown here is derived from an EMBL/GenBank/DDBJ whole genome shotgun (WGS) entry which is preliminary data.</text>
</comment>
<reference evidence="4" key="1">
    <citation type="submission" date="2020-06" db="EMBL/GenBank/DDBJ databases">
        <authorList>
            <consortium name="Plant Systems Biology data submission"/>
        </authorList>
    </citation>
    <scope>NUCLEOTIDE SEQUENCE</scope>
    <source>
        <strain evidence="4">D6</strain>
    </source>
</reference>
<name>A0A9N8DCW0_9STRA</name>
<dbReference type="Pfam" id="PF13472">
    <property type="entry name" value="Lipase_GDSL_2"/>
    <property type="match status" value="1"/>
</dbReference>
<dbReference type="AlphaFoldDB" id="A0A9N8DCW0"/>
<accession>A0A9N8DCW0</accession>
<dbReference type="GO" id="GO:0004622">
    <property type="term" value="F:phosphatidylcholine lysophospholipase activity"/>
    <property type="evidence" value="ECO:0007669"/>
    <property type="project" value="TreeGrafter"/>
</dbReference>
<sequence>MKKQSSKLLLFLVLELASRNATNAFLATKPPSRRGHVVANDRVVQTASSLASPTRFTANNPIRSQQSHLYFDLASVLDPVSLQDSLPPVLQQLSQTLFFQPTETLSTARMIQTAGEASFAGLFAIAAVQGALVMRQYQTNPNGGLIVPPGLTVGDEDATKDTIPMDFAAAAPMTNGVAALKAQTVMTDEEIQAMVCNTEDTELSCAMKKQWYHITTQVLAVALIPLAAVAAPSMGLASFFLRFEHIMHLAVMFGLTHVYDFFRKLPSMETLAGNIERPSVSAQQQEPMFSGDHPRVMVLGDSMCVGIGTCEVFDGEKVYDIPLHKEEHLADTPDDILTSASPGPVFPKILAKTLSQRLQKPVAWRSAGVDGGSTLDIAEHLLEVVQDEVDQDKAPDLVVVLTGSNDLKHLLDGSASVKGFRSNLMDLAKQIQTISPKTRVVFPALPTYRMDQKSILNVFPLSVFLDSFMGVWDAQKMTVADQCPGVMHVDLTVKDVNSWYQKEEGEEPVSLIAADGIHPNARCYAKWGAFVGNSLADQISNESVSEPSNFVMNKPSHQEQHFAGGFGIRA</sequence>
<keyword evidence="1" id="KW-0472">Membrane</keyword>
<evidence type="ECO:0000313" key="4">
    <source>
        <dbReference type="EMBL" id="CAB9499626.1"/>
    </source>
</evidence>
<evidence type="ECO:0000256" key="2">
    <source>
        <dbReference type="SAM" id="SignalP"/>
    </source>
</evidence>
<evidence type="ECO:0000259" key="3">
    <source>
        <dbReference type="Pfam" id="PF13472"/>
    </source>
</evidence>
<feature type="signal peptide" evidence="2">
    <location>
        <begin position="1"/>
        <end position="24"/>
    </location>
</feature>
<dbReference type="InterPro" id="IPR036514">
    <property type="entry name" value="SGNH_hydro_sf"/>
</dbReference>